<evidence type="ECO:0000313" key="1">
    <source>
        <dbReference type="EMBL" id="EXB31252.1"/>
    </source>
</evidence>
<name>W9QPH3_9ROSA</name>
<dbReference type="InterPro" id="IPR029063">
    <property type="entry name" value="SAM-dependent_MTases_sf"/>
</dbReference>
<proteinExistence type="predicted"/>
<dbReference type="GO" id="GO:0008168">
    <property type="term" value="F:methyltransferase activity"/>
    <property type="evidence" value="ECO:0007669"/>
    <property type="project" value="UniProtKB-KW"/>
</dbReference>
<dbReference type="EMBL" id="KE343505">
    <property type="protein sequence ID" value="EXB31252.1"/>
    <property type="molecule type" value="Genomic_DNA"/>
</dbReference>
<protein>
    <submittedName>
        <fullName evidence="1">8-hydroxyquercetin 8-O-methyltransferase</fullName>
    </submittedName>
</protein>
<organism evidence="1 2">
    <name type="scientific">Morus notabilis</name>
    <dbReference type="NCBI Taxonomy" id="981085"/>
    <lineage>
        <taxon>Eukaryota</taxon>
        <taxon>Viridiplantae</taxon>
        <taxon>Streptophyta</taxon>
        <taxon>Embryophyta</taxon>
        <taxon>Tracheophyta</taxon>
        <taxon>Spermatophyta</taxon>
        <taxon>Magnoliopsida</taxon>
        <taxon>eudicotyledons</taxon>
        <taxon>Gunneridae</taxon>
        <taxon>Pentapetalae</taxon>
        <taxon>rosids</taxon>
        <taxon>fabids</taxon>
        <taxon>Rosales</taxon>
        <taxon>Moraceae</taxon>
        <taxon>Moreae</taxon>
        <taxon>Morus</taxon>
    </lineage>
</organism>
<keyword evidence="2" id="KW-1185">Reference proteome</keyword>
<evidence type="ECO:0000313" key="2">
    <source>
        <dbReference type="Proteomes" id="UP000030645"/>
    </source>
</evidence>
<keyword evidence="1" id="KW-0808">Transferase</keyword>
<sequence>MKNQCGDDNDHRHSVSRDSNFFYDMQMMAFLIGKQRNEAEWSKIIFDAGFGSCNNSHLWFEVSD</sequence>
<gene>
    <name evidence="1" type="ORF">L484_014735</name>
</gene>
<dbReference type="Proteomes" id="UP000030645">
    <property type="component" value="Unassembled WGS sequence"/>
</dbReference>
<keyword evidence="1" id="KW-0489">Methyltransferase</keyword>
<accession>W9QPH3</accession>
<dbReference type="AlphaFoldDB" id="W9QPH3"/>
<reference evidence="2" key="1">
    <citation type="submission" date="2013-01" db="EMBL/GenBank/DDBJ databases">
        <title>Draft Genome Sequence of a Mulberry Tree, Morus notabilis C.K. Schneid.</title>
        <authorList>
            <person name="He N."/>
            <person name="Zhao S."/>
        </authorList>
    </citation>
    <scope>NUCLEOTIDE SEQUENCE</scope>
</reference>
<dbReference type="GO" id="GO:0032259">
    <property type="term" value="P:methylation"/>
    <property type="evidence" value="ECO:0007669"/>
    <property type="project" value="UniProtKB-KW"/>
</dbReference>
<dbReference type="Gene3D" id="3.40.50.150">
    <property type="entry name" value="Vaccinia Virus protein VP39"/>
    <property type="match status" value="1"/>
</dbReference>